<dbReference type="SUPFAM" id="SSF52343">
    <property type="entry name" value="Ferredoxin reductase-like, C-terminal NADP-linked domain"/>
    <property type="match status" value="1"/>
</dbReference>
<keyword evidence="1" id="KW-0001">2Fe-2S</keyword>
<feature type="domain" description="FAD-binding FR-type" evidence="2">
    <location>
        <begin position="15"/>
        <end position="112"/>
    </location>
</feature>
<proteinExistence type="predicted"/>
<dbReference type="Pfam" id="PF10418">
    <property type="entry name" value="DHODB_Fe-S_bind"/>
    <property type="match status" value="1"/>
</dbReference>
<evidence type="ECO:0000259" key="2">
    <source>
        <dbReference type="PROSITE" id="PS51384"/>
    </source>
</evidence>
<reference evidence="3 4" key="1">
    <citation type="submission" date="2019-03" db="EMBL/GenBank/DDBJ databases">
        <title>Genomic Encyclopedia of Archaeal and Bacterial Type Strains, Phase II (KMG-II): from individual species to whole genera.</title>
        <authorList>
            <person name="Goeker M."/>
        </authorList>
    </citation>
    <scope>NUCLEOTIDE SEQUENCE [LARGE SCALE GENOMIC DNA]</scope>
    <source>
        <strain evidence="3 4">DSM 45499</strain>
    </source>
</reference>
<keyword evidence="4" id="KW-1185">Reference proteome</keyword>
<dbReference type="EMBL" id="SOCP01000014">
    <property type="protein sequence ID" value="TDV44132.1"/>
    <property type="molecule type" value="Genomic_DNA"/>
</dbReference>
<dbReference type="GO" id="GO:0016491">
    <property type="term" value="F:oxidoreductase activity"/>
    <property type="evidence" value="ECO:0007669"/>
    <property type="project" value="InterPro"/>
</dbReference>
<feature type="binding site" evidence="1">
    <location>
        <position position="256"/>
    </location>
    <ligand>
        <name>[2Fe-2S] cluster</name>
        <dbReference type="ChEBI" id="CHEBI:190135"/>
    </ligand>
</feature>
<comment type="cofactor">
    <cofactor evidence="1">
        <name>[2Fe-2S] cluster</name>
        <dbReference type="ChEBI" id="CHEBI:190135"/>
    </cofactor>
    <text evidence="1">Binds 1 [2Fe-2S] cluster per subunit.</text>
</comment>
<dbReference type="PROSITE" id="PS51384">
    <property type="entry name" value="FAD_FR"/>
    <property type="match status" value="1"/>
</dbReference>
<feature type="binding site" evidence="1">
    <location>
        <position position="264"/>
    </location>
    <ligand>
        <name>[2Fe-2S] cluster</name>
        <dbReference type="ChEBI" id="CHEBI:190135"/>
    </ligand>
</feature>
<dbReference type="PRINTS" id="PR00371">
    <property type="entry name" value="FPNCR"/>
</dbReference>
<keyword evidence="1" id="KW-0408">Iron</keyword>
<organism evidence="3 4">
    <name type="scientific">Actinophytocola oryzae</name>
    <dbReference type="NCBI Taxonomy" id="502181"/>
    <lineage>
        <taxon>Bacteria</taxon>
        <taxon>Bacillati</taxon>
        <taxon>Actinomycetota</taxon>
        <taxon>Actinomycetes</taxon>
        <taxon>Pseudonocardiales</taxon>
        <taxon>Pseudonocardiaceae</taxon>
    </lineage>
</organism>
<dbReference type="Proteomes" id="UP000294927">
    <property type="component" value="Unassembled WGS sequence"/>
</dbReference>
<evidence type="ECO:0000313" key="4">
    <source>
        <dbReference type="Proteomes" id="UP000294927"/>
    </source>
</evidence>
<dbReference type="InterPro" id="IPR039261">
    <property type="entry name" value="FNR_nucleotide-bd"/>
</dbReference>
<dbReference type="InterPro" id="IPR017927">
    <property type="entry name" value="FAD-bd_FR_type"/>
</dbReference>
<dbReference type="SUPFAM" id="SSF63380">
    <property type="entry name" value="Riboflavin synthase domain-like"/>
    <property type="match status" value="1"/>
</dbReference>
<name>A0A4R7V5V3_9PSEU</name>
<dbReference type="InterPro" id="IPR001433">
    <property type="entry name" value="OxRdtase_FAD/NAD-bd"/>
</dbReference>
<dbReference type="InterPro" id="IPR017938">
    <property type="entry name" value="Riboflavin_synthase-like_b-brl"/>
</dbReference>
<dbReference type="PIRSF" id="PIRSF006816">
    <property type="entry name" value="Cyc3_hyd_g"/>
    <property type="match status" value="1"/>
</dbReference>
<dbReference type="CDD" id="cd06221">
    <property type="entry name" value="sulfite_reductase_like"/>
    <property type="match status" value="1"/>
</dbReference>
<feature type="binding site" evidence="1">
    <location>
        <position position="253"/>
    </location>
    <ligand>
        <name>[2Fe-2S] cluster</name>
        <dbReference type="ChEBI" id="CHEBI:190135"/>
    </ligand>
</feature>
<dbReference type="Gene3D" id="2.40.30.10">
    <property type="entry name" value="Translation factors"/>
    <property type="match status" value="1"/>
</dbReference>
<dbReference type="InterPro" id="IPR019480">
    <property type="entry name" value="Dihydroorotate_DH_Fe-S-bd"/>
</dbReference>
<dbReference type="Gene3D" id="3.40.50.80">
    <property type="entry name" value="Nucleotide-binding domain of ferredoxin-NADP reductase (FNR) module"/>
    <property type="match status" value="1"/>
</dbReference>
<dbReference type="Pfam" id="PF00175">
    <property type="entry name" value="NAD_binding_1"/>
    <property type="match status" value="1"/>
</dbReference>
<gene>
    <name evidence="3" type="ORF">CLV71_11441</name>
</gene>
<dbReference type="InterPro" id="IPR001709">
    <property type="entry name" value="Flavoprot_Pyr_Nucl_cyt_Rdtase"/>
</dbReference>
<evidence type="ECO:0000256" key="1">
    <source>
        <dbReference type="PIRSR" id="PIRSR006816-2"/>
    </source>
</evidence>
<dbReference type="OrthoDB" id="9796486at2"/>
<dbReference type="GO" id="GO:0046872">
    <property type="term" value="F:metal ion binding"/>
    <property type="evidence" value="ECO:0007669"/>
    <property type="project" value="UniProtKB-KW"/>
</dbReference>
<dbReference type="InterPro" id="IPR050353">
    <property type="entry name" value="PyrK_electron_transfer"/>
</dbReference>
<dbReference type="GO" id="GO:0050660">
    <property type="term" value="F:flavin adenine dinucleotide binding"/>
    <property type="evidence" value="ECO:0007669"/>
    <property type="project" value="InterPro"/>
</dbReference>
<keyword evidence="1" id="KW-0411">Iron-sulfur</keyword>
<keyword evidence="1" id="KW-0479">Metal-binding</keyword>
<accession>A0A4R7V5V3</accession>
<dbReference type="RefSeq" id="WP_133906600.1">
    <property type="nucleotide sequence ID" value="NZ_SOCP01000014.1"/>
</dbReference>
<feature type="binding site" evidence="1">
    <location>
        <position position="248"/>
    </location>
    <ligand>
        <name>[2Fe-2S] cluster</name>
        <dbReference type="ChEBI" id="CHEBI:190135"/>
    </ligand>
</feature>
<evidence type="ECO:0000313" key="3">
    <source>
        <dbReference type="EMBL" id="TDV44132.1"/>
    </source>
</evidence>
<comment type="caution">
    <text evidence="3">The sequence shown here is derived from an EMBL/GenBank/DDBJ whole genome shotgun (WGS) entry which is preliminary data.</text>
</comment>
<dbReference type="AlphaFoldDB" id="A0A4R7V5V3"/>
<protein>
    <submittedName>
        <fullName evidence="3">NAD(P)H-flavin reductase</fullName>
    </submittedName>
</protein>
<dbReference type="PANTHER" id="PTHR43513">
    <property type="entry name" value="DIHYDROOROTATE DEHYDROGENASE B (NAD(+)), ELECTRON TRANSFER SUBUNIT"/>
    <property type="match status" value="1"/>
</dbReference>
<dbReference type="GO" id="GO:0051537">
    <property type="term" value="F:2 iron, 2 sulfur cluster binding"/>
    <property type="evidence" value="ECO:0007669"/>
    <property type="project" value="UniProtKB-KW"/>
</dbReference>
<dbReference type="PANTHER" id="PTHR43513:SF1">
    <property type="entry name" value="ANAEROBIC SULFITE REDUCTASE SUBUNIT B"/>
    <property type="match status" value="1"/>
</dbReference>
<sequence length="284" mass="30305">MTETLARSPAARNPMVPVGYAVVDRTVETRDSATLTLAPVEESLPRFRPGQFTMVYVPGVGEIAVSVSGDPRLEHVLVQTVRAVGAVSGAIHDATPGTVLGLRGPFGTDWDLPTAAGFDLLLVAGGIGLAPLRPVLLGALACRARYGRITLVLGARTPAEFLYRDQIRAWAERADLTVLSTVDHSTPGWHGRVGLVTEPLANAELDPARTVAFLCGPEVMMRFSAELLCARGVPASRVRLSLERNMRCGVGLCGHCQLGPLLVCRDGPVVRYGQVADLLRVKEL</sequence>
<dbReference type="PRINTS" id="PR00410">
    <property type="entry name" value="PHEHYDRXLASE"/>
</dbReference>
<dbReference type="InterPro" id="IPR012165">
    <property type="entry name" value="Cyt_c3_hydrogenase_gsu"/>
</dbReference>
<dbReference type="GO" id="GO:0006221">
    <property type="term" value="P:pyrimidine nucleotide biosynthetic process"/>
    <property type="evidence" value="ECO:0007669"/>
    <property type="project" value="InterPro"/>
</dbReference>